<feature type="domain" description="Major facilitator superfamily (MFS) profile" evidence="5">
    <location>
        <begin position="12"/>
        <end position="399"/>
    </location>
</feature>
<dbReference type="STRING" id="290397.Adeh_2920"/>
<dbReference type="PROSITE" id="PS50850">
    <property type="entry name" value="MFS"/>
    <property type="match status" value="1"/>
</dbReference>
<dbReference type="PANTHER" id="PTHR11360">
    <property type="entry name" value="MONOCARBOXYLATE TRANSPORTER"/>
    <property type="match status" value="1"/>
</dbReference>
<keyword evidence="1 4" id="KW-0812">Transmembrane</keyword>
<feature type="transmembrane region" description="Helical" evidence="4">
    <location>
        <begin position="167"/>
        <end position="186"/>
    </location>
</feature>
<name>Q2IDM9_ANADE</name>
<accession>Q2IDM9</accession>
<dbReference type="EMBL" id="CP000251">
    <property type="protein sequence ID" value="ABC82690.1"/>
    <property type="molecule type" value="Genomic_DNA"/>
</dbReference>
<dbReference type="Proteomes" id="UP000001935">
    <property type="component" value="Chromosome"/>
</dbReference>
<dbReference type="InterPro" id="IPR020846">
    <property type="entry name" value="MFS_dom"/>
</dbReference>
<dbReference type="HOGENOM" id="CLU_001265_59_9_7"/>
<evidence type="ECO:0000313" key="7">
    <source>
        <dbReference type="Proteomes" id="UP000001935"/>
    </source>
</evidence>
<evidence type="ECO:0000256" key="3">
    <source>
        <dbReference type="ARBA" id="ARBA00023136"/>
    </source>
</evidence>
<keyword evidence="2 4" id="KW-1133">Transmembrane helix</keyword>
<evidence type="ECO:0000259" key="5">
    <source>
        <dbReference type="PROSITE" id="PS50850"/>
    </source>
</evidence>
<dbReference type="PANTHER" id="PTHR11360:SF284">
    <property type="entry name" value="EG:103B4.3 PROTEIN-RELATED"/>
    <property type="match status" value="1"/>
</dbReference>
<feature type="transmembrane region" description="Helical" evidence="4">
    <location>
        <begin position="105"/>
        <end position="128"/>
    </location>
</feature>
<evidence type="ECO:0000256" key="2">
    <source>
        <dbReference type="ARBA" id="ARBA00022989"/>
    </source>
</evidence>
<dbReference type="Gene3D" id="1.20.1250.20">
    <property type="entry name" value="MFS general substrate transporter like domains"/>
    <property type="match status" value="1"/>
</dbReference>
<feature type="transmembrane region" description="Helical" evidence="4">
    <location>
        <begin position="284"/>
        <end position="303"/>
    </location>
</feature>
<keyword evidence="3 4" id="KW-0472">Membrane</keyword>
<evidence type="ECO:0000256" key="1">
    <source>
        <dbReference type="ARBA" id="ARBA00022692"/>
    </source>
</evidence>
<dbReference type="Pfam" id="PF07690">
    <property type="entry name" value="MFS_1"/>
    <property type="match status" value="1"/>
</dbReference>
<feature type="transmembrane region" description="Helical" evidence="4">
    <location>
        <begin position="375"/>
        <end position="394"/>
    </location>
</feature>
<reference evidence="6" key="1">
    <citation type="submission" date="2006-01" db="EMBL/GenBank/DDBJ databases">
        <title>Complete sequence of Anaeromyxobacter dehalogenans 2CP-C.</title>
        <authorList>
            <consortium name="US DOE Joint Genome Institute"/>
            <person name="Copeland A."/>
            <person name="Lucas S."/>
            <person name="Lapidus A."/>
            <person name="Barry K."/>
            <person name="Detter J.C."/>
            <person name="Glavina T."/>
            <person name="Hammon N."/>
            <person name="Israni S."/>
            <person name="Pitluck S."/>
            <person name="Brettin T."/>
            <person name="Bruce D."/>
            <person name="Han C."/>
            <person name="Tapia R."/>
            <person name="Gilna P."/>
            <person name="Kiss H."/>
            <person name="Schmutz J."/>
            <person name="Larimer F."/>
            <person name="Land M."/>
            <person name="Kyrpides N."/>
            <person name="Anderson I."/>
            <person name="Sanford R.A."/>
            <person name="Ritalahti K.M."/>
            <person name="Thomas H.S."/>
            <person name="Kirby J.R."/>
            <person name="Zhulin I.B."/>
            <person name="Loeffler F.E."/>
            <person name="Richardson P."/>
        </authorList>
    </citation>
    <scope>NUCLEOTIDE SEQUENCE</scope>
    <source>
        <strain evidence="6">2CP-C</strain>
    </source>
</reference>
<feature type="transmembrane region" description="Helical" evidence="4">
    <location>
        <begin position="50"/>
        <end position="69"/>
    </location>
</feature>
<feature type="transmembrane region" description="Helical" evidence="4">
    <location>
        <begin position="256"/>
        <end position="277"/>
    </location>
</feature>
<gene>
    <name evidence="6" type="ordered locus">Adeh_2920</name>
</gene>
<dbReference type="InterPro" id="IPR050327">
    <property type="entry name" value="Proton-linked_MCT"/>
</dbReference>
<dbReference type="SUPFAM" id="SSF103473">
    <property type="entry name" value="MFS general substrate transporter"/>
    <property type="match status" value="1"/>
</dbReference>
<dbReference type="InterPro" id="IPR036259">
    <property type="entry name" value="MFS_trans_sf"/>
</dbReference>
<dbReference type="CDD" id="cd17355">
    <property type="entry name" value="MFS_YcxA_like"/>
    <property type="match status" value="1"/>
</dbReference>
<feature type="transmembrane region" description="Helical" evidence="4">
    <location>
        <begin position="140"/>
        <end position="161"/>
    </location>
</feature>
<organism evidence="6 7">
    <name type="scientific">Anaeromyxobacter dehalogenans (strain 2CP-C)</name>
    <dbReference type="NCBI Taxonomy" id="290397"/>
    <lineage>
        <taxon>Bacteria</taxon>
        <taxon>Pseudomonadati</taxon>
        <taxon>Myxococcota</taxon>
        <taxon>Myxococcia</taxon>
        <taxon>Myxococcales</taxon>
        <taxon>Cystobacterineae</taxon>
        <taxon>Anaeromyxobacteraceae</taxon>
        <taxon>Anaeromyxobacter</taxon>
    </lineage>
</organism>
<feature type="transmembrane region" description="Helical" evidence="4">
    <location>
        <begin position="81"/>
        <end position="99"/>
    </location>
</feature>
<proteinExistence type="predicted"/>
<sequence>MRRAGAQRWRGPAVVLAAGALTLTVSLGIRHAFGLFLEPMSRDNGWTREVFAFAIALQNLVWGAAQPFAGRLADRHGAGRAVLGGSVLYVAGLLLMATAHGASTLALSAGVLVGLGLSGTSYPIVFGAISRCTAPERRSLATGIAMAVGSLGQFAMLPGALAAIDAVGWAGALVALAGLGAGMAPLSAGLRERPAAAGVAGAPGAGAREALAAALRHRGFWLLSFGFLVCGFHVVFIATHLPAFLADRGLGPRAGAAVLALVGLFNIGGSYCAGLLGGRTSKPGLLVGLYLLRAAVIAAFVLAPVTEGSAYAFGAAMGFLWLSTVPLTNGTIATLFGTRHLAMLGGVVFFFHQVGAFLGGWLGGRIYVATGSYDLVWWISIALALLAALVNVPVREAPAARPAAAPEAAA</sequence>
<dbReference type="KEGG" id="ade:Adeh_2920"/>
<dbReference type="eggNOG" id="COG2814">
    <property type="taxonomic scope" value="Bacteria"/>
</dbReference>
<feature type="transmembrane region" description="Helical" evidence="4">
    <location>
        <begin position="341"/>
        <end position="363"/>
    </location>
</feature>
<dbReference type="AlphaFoldDB" id="Q2IDM9"/>
<feature type="transmembrane region" description="Helical" evidence="4">
    <location>
        <begin position="220"/>
        <end position="244"/>
    </location>
</feature>
<evidence type="ECO:0000313" key="6">
    <source>
        <dbReference type="EMBL" id="ABC82690.1"/>
    </source>
</evidence>
<protein>
    <submittedName>
        <fullName evidence="6">Major facilitator superfamily MFS_1 transporter</fullName>
    </submittedName>
</protein>
<dbReference type="InterPro" id="IPR011701">
    <property type="entry name" value="MFS"/>
</dbReference>
<dbReference type="GO" id="GO:0022857">
    <property type="term" value="F:transmembrane transporter activity"/>
    <property type="evidence" value="ECO:0007669"/>
    <property type="project" value="InterPro"/>
</dbReference>
<evidence type="ECO:0000256" key="4">
    <source>
        <dbReference type="SAM" id="Phobius"/>
    </source>
</evidence>
<dbReference type="OrthoDB" id="146345at2"/>
<feature type="transmembrane region" description="Helical" evidence="4">
    <location>
        <begin position="309"/>
        <end position="329"/>
    </location>
</feature>
<dbReference type="RefSeq" id="WP_011421972.1">
    <property type="nucleotide sequence ID" value="NC_007760.1"/>
</dbReference>